<accession>A0AA39R7D9</accession>
<reference evidence="1" key="1">
    <citation type="submission" date="2023-03" db="EMBL/GenBank/DDBJ databases">
        <title>Complete genome of Cladonia borealis.</title>
        <authorList>
            <person name="Park H."/>
        </authorList>
    </citation>
    <scope>NUCLEOTIDE SEQUENCE</scope>
    <source>
        <strain evidence="1">ANT050790</strain>
    </source>
</reference>
<name>A0AA39R7D9_9LECA</name>
<dbReference type="EMBL" id="JAFEKC020000004">
    <property type="protein sequence ID" value="KAK0515059.1"/>
    <property type="molecule type" value="Genomic_DNA"/>
</dbReference>
<evidence type="ECO:0000313" key="1">
    <source>
        <dbReference type="EMBL" id="KAK0515059.1"/>
    </source>
</evidence>
<dbReference type="Proteomes" id="UP001166286">
    <property type="component" value="Unassembled WGS sequence"/>
</dbReference>
<gene>
    <name evidence="1" type="ORF">JMJ35_002438</name>
</gene>
<dbReference type="AlphaFoldDB" id="A0AA39R7D9"/>
<organism evidence="1 2">
    <name type="scientific">Cladonia borealis</name>
    <dbReference type="NCBI Taxonomy" id="184061"/>
    <lineage>
        <taxon>Eukaryota</taxon>
        <taxon>Fungi</taxon>
        <taxon>Dikarya</taxon>
        <taxon>Ascomycota</taxon>
        <taxon>Pezizomycotina</taxon>
        <taxon>Lecanoromycetes</taxon>
        <taxon>OSLEUM clade</taxon>
        <taxon>Lecanoromycetidae</taxon>
        <taxon>Lecanorales</taxon>
        <taxon>Lecanorineae</taxon>
        <taxon>Cladoniaceae</taxon>
        <taxon>Cladonia</taxon>
    </lineage>
</organism>
<protein>
    <submittedName>
        <fullName evidence="1">Uncharacterized protein</fullName>
    </submittedName>
</protein>
<evidence type="ECO:0000313" key="2">
    <source>
        <dbReference type="Proteomes" id="UP001166286"/>
    </source>
</evidence>
<comment type="caution">
    <text evidence="1">The sequence shown here is derived from an EMBL/GenBank/DDBJ whole genome shotgun (WGS) entry which is preliminary data.</text>
</comment>
<proteinExistence type="predicted"/>
<keyword evidence="2" id="KW-1185">Reference proteome</keyword>
<sequence>MAFPSDSGMSLGRPSFSRPQFQFLIFMAGKPLGTCALRRYDNASPFDSGDTCLEVLHAANFVTQHPADLHRTDYHDEGLDICRDLAAQKETTLPALKEIHLICLNGVDEADKDHCTSLLAETEKEGVILHLEPRPHSGALTWEGEL</sequence>